<accession>A0AAV8YRD4</accession>
<organism evidence="2 3">
    <name type="scientific">Aromia moschata</name>
    <dbReference type="NCBI Taxonomy" id="1265417"/>
    <lineage>
        <taxon>Eukaryota</taxon>
        <taxon>Metazoa</taxon>
        <taxon>Ecdysozoa</taxon>
        <taxon>Arthropoda</taxon>
        <taxon>Hexapoda</taxon>
        <taxon>Insecta</taxon>
        <taxon>Pterygota</taxon>
        <taxon>Neoptera</taxon>
        <taxon>Endopterygota</taxon>
        <taxon>Coleoptera</taxon>
        <taxon>Polyphaga</taxon>
        <taxon>Cucujiformia</taxon>
        <taxon>Chrysomeloidea</taxon>
        <taxon>Cerambycidae</taxon>
        <taxon>Cerambycinae</taxon>
        <taxon>Callichromatini</taxon>
        <taxon>Aromia</taxon>
    </lineage>
</organism>
<sequence length="90" mass="10272">MEVKSDDDAMKPQGVSKVSLPFYEPPQRKTSAEIINEARLAIRESQMAENNFASPTIKPVQTQRPFTPRDKERHLFGKKAKSNRPPSSFR</sequence>
<name>A0AAV8YRD4_9CUCU</name>
<feature type="region of interest" description="Disordered" evidence="1">
    <location>
        <begin position="1"/>
        <end position="29"/>
    </location>
</feature>
<dbReference type="PANTHER" id="PTHR21356">
    <property type="entry name" value="ARMADILLO REPEAT CONTAINING 2"/>
    <property type="match status" value="1"/>
</dbReference>
<dbReference type="GO" id="GO:0044782">
    <property type="term" value="P:cilium organization"/>
    <property type="evidence" value="ECO:0007669"/>
    <property type="project" value="TreeGrafter"/>
</dbReference>
<evidence type="ECO:0000313" key="3">
    <source>
        <dbReference type="Proteomes" id="UP001162162"/>
    </source>
</evidence>
<dbReference type="AlphaFoldDB" id="A0AAV8YRD4"/>
<feature type="compositionally biased region" description="Polar residues" evidence="1">
    <location>
        <begin position="50"/>
        <end position="65"/>
    </location>
</feature>
<evidence type="ECO:0000313" key="2">
    <source>
        <dbReference type="EMBL" id="KAJ8954505.1"/>
    </source>
</evidence>
<proteinExistence type="predicted"/>
<dbReference type="Proteomes" id="UP001162162">
    <property type="component" value="Unassembled WGS sequence"/>
</dbReference>
<reference evidence="2" key="1">
    <citation type="journal article" date="2023" name="Insect Mol. Biol.">
        <title>Genome sequencing provides insights into the evolution of gene families encoding plant cell wall-degrading enzymes in longhorned beetles.</title>
        <authorList>
            <person name="Shin N.R."/>
            <person name="Okamura Y."/>
            <person name="Kirsch R."/>
            <person name="Pauchet Y."/>
        </authorList>
    </citation>
    <scope>NUCLEOTIDE SEQUENCE</scope>
    <source>
        <strain evidence="2">AMC_N1</strain>
    </source>
</reference>
<protein>
    <submittedName>
        <fullName evidence="2">Uncharacterized protein</fullName>
    </submittedName>
</protein>
<comment type="caution">
    <text evidence="2">The sequence shown here is derived from an EMBL/GenBank/DDBJ whole genome shotgun (WGS) entry which is preliminary data.</text>
</comment>
<dbReference type="PANTHER" id="PTHR21356:SF1">
    <property type="entry name" value="ARMADILLO REPEAT-CONTAINING PROTEIN 2"/>
    <property type="match status" value="1"/>
</dbReference>
<keyword evidence="3" id="KW-1185">Reference proteome</keyword>
<feature type="compositionally biased region" description="Basic and acidic residues" evidence="1">
    <location>
        <begin position="1"/>
        <end position="10"/>
    </location>
</feature>
<dbReference type="EMBL" id="JAPWTK010000047">
    <property type="protein sequence ID" value="KAJ8954505.1"/>
    <property type="molecule type" value="Genomic_DNA"/>
</dbReference>
<evidence type="ECO:0000256" key="1">
    <source>
        <dbReference type="SAM" id="MobiDB-lite"/>
    </source>
</evidence>
<dbReference type="InterPro" id="IPR038905">
    <property type="entry name" value="ARMC2"/>
</dbReference>
<gene>
    <name evidence="2" type="ORF">NQ318_000736</name>
</gene>
<feature type="region of interest" description="Disordered" evidence="1">
    <location>
        <begin position="50"/>
        <end position="90"/>
    </location>
</feature>